<comment type="caution">
    <text evidence="1">The sequence shown here is derived from an EMBL/GenBank/DDBJ whole genome shotgun (WGS) entry which is preliminary data.</text>
</comment>
<dbReference type="AlphaFoldDB" id="A0A559JWQ9"/>
<organism evidence="1 2">
    <name type="scientific">Cohnella terricola</name>
    <dbReference type="NCBI Taxonomy" id="1289167"/>
    <lineage>
        <taxon>Bacteria</taxon>
        <taxon>Bacillati</taxon>
        <taxon>Bacillota</taxon>
        <taxon>Bacilli</taxon>
        <taxon>Bacillales</taxon>
        <taxon>Paenibacillaceae</taxon>
        <taxon>Cohnella</taxon>
    </lineage>
</organism>
<dbReference type="Pfam" id="PF14137">
    <property type="entry name" value="DUF4304"/>
    <property type="match status" value="1"/>
</dbReference>
<dbReference type="Proteomes" id="UP000316330">
    <property type="component" value="Unassembled WGS sequence"/>
</dbReference>
<dbReference type="EMBL" id="VNJJ01000001">
    <property type="protein sequence ID" value="TVY04324.1"/>
    <property type="molecule type" value="Genomic_DNA"/>
</dbReference>
<dbReference type="RefSeq" id="WP_144697729.1">
    <property type="nucleotide sequence ID" value="NZ_VNJJ01000001.1"/>
</dbReference>
<evidence type="ECO:0000313" key="1">
    <source>
        <dbReference type="EMBL" id="TVY04324.1"/>
    </source>
</evidence>
<reference evidence="1 2" key="1">
    <citation type="submission" date="2019-07" db="EMBL/GenBank/DDBJ databases">
        <authorList>
            <person name="Kim J."/>
        </authorList>
    </citation>
    <scope>NUCLEOTIDE SEQUENCE [LARGE SCALE GENOMIC DNA]</scope>
    <source>
        <strain evidence="1 2">G13</strain>
    </source>
</reference>
<gene>
    <name evidence="1" type="ORF">FPZ45_01640</name>
</gene>
<dbReference type="OrthoDB" id="1097772at2"/>
<accession>A0A559JWQ9</accession>
<dbReference type="InterPro" id="IPR025412">
    <property type="entry name" value="DUF4304"/>
</dbReference>
<keyword evidence="2" id="KW-1185">Reference proteome</keyword>
<sequence length="196" mass="22765">MTIHYSEQLNEMISNLFEPKLQELGFKRSKNTFSRKVNGIRQVCQIQKSRNNSNIFVSFSVGVGVYHPDFAKSQGKHLKFDPMLISVPLANLVENALQKKTYLNWYRMGDIPGFAPYGGLSEDTFDLDDPFTRYDRIWKDPNKLAYILNQDINLCIIPFFESTDTEAKVVNFVMANQYYNFLSELGRLFIDEKSDF</sequence>
<name>A0A559JWQ9_9BACL</name>
<proteinExistence type="predicted"/>
<evidence type="ECO:0000313" key="2">
    <source>
        <dbReference type="Proteomes" id="UP000316330"/>
    </source>
</evidence>
<protein>
    <submittedName>
        <fullName evidence="1">DUF4304 domain-containing protein</fullName>
    </submittedName>
</protein>